<protein>
    <submittedName>
        <fullName evidence="1">Uncharacterized protein</fullName>
    </submittedName>
</protein>
<dbReference type="RefSeq" id="WP_051671265.1">
    <property type="nucleotide sequence ID" value="NZ_CP041395.1"/>
</dbReference>
<evidence type="ECO:0000313" key="2">
    <source>
        <dbReference type="EMBL" id="QDM08524.1"/>
    </source>
</evidence>
<dbReference type="AlphaFoldDB" id="A0A515IMT6"/>
<evidence type="ECO:0000313" key="3">
    <source>
        <dbReference type="Proteomes" id="UP000318823"/>
    </source>
</evidence>
<reference evidence="2" key="2">
    <citation type="journal article" date="2018" name="Nature">
        <title>Human gut bacteria contain acquired interbacterial defence systems.</title>
        <authorList>
            <person name="Ross B.D."/>
            <person name="Verster A.J."/>
            <person name="Radey M.C."/>
            <person name="Schmidtke D.T."/>
            <person name="Pope C.E."/>
            <person name="Hoffman L.R."/>
            <person name="Hajjar A."/>
            <person name="Peterson S.B."/>
            <person name="Borenstein E."/>
            <person name="Mougous J."/>
        </authorList>
    </citation>
    <scope>NUCLEOTIDE SEQUENCE</scope>
    <source>
        <strain evidence="2">3725 D1 iv</strain>
    </source>
</reference>
<dbReference type="Proteomes" id="UP000318823">
    <property type="component" value="Chromosome"/>
</dbReference>
<evidence type="ECO:0000313" key="1">
    <source>
        <dbReference type="EMBL" id="KAA3948813.1"/>
    </source>
</evidence>
<dbReference type="EMBL" id="CP041395">
    <property type="protein sequence ID" value="QDM08524.1"/>
    <property type="molecule type" value="Genomic_DNA"/>
</dbReference>
<name>A0A515IMT6_BACOV</name>
<dbReference type="EMBL" id="VWLE01000250">
    <property type="protein sequence ID" value="KAA3948813.1"/>
    <property type="molecule type" value="Genomic_DNA"/>
</dbReference>
<reference evidence="1 4" key="3">
    <citation type="journal article" date="2019" name="Nat. Med.">
        <title>A library of human gut bacterial isolates paired with longitudinal multiomics data enables mechanistic microbiome research.</title>
        <authorList>
            <person name="Poyet M."/>
            <person name="Groussin M."/>
            <person name="Gibbons S.M."/>
            <person name="Avila-Pacheco J."/>
            <person name="Jiang X."/>
            <person name="Kearney S.M."/>
            <person name="Perrotta A.R."/>
            <person name="Berdy B."/>
            <person name="Zhao S."/>
            <person name="Lieberman T.D."/>
            <person name="Swanson P.K."/>
            <person name="Smith M."/>
            <person name="Roesemann S."/>
            <person name="Alexander J.E."/>
            <person name="Rich S.A."/>
            <person name="Livny J."/>
            <person name="Vlamakis H."/>
            <person name="Clish C."/>
            <person name="Bullock K."/>
            <person name="Deik A."/>
            <person name="Scott J."/>
            <person name="Pierce K.A."/>
            <person name="Xavier R.J."/>
            <person name="Alm E.J."/>
        </authorList>
    </citation>
    <scope>NUCLEOTIDE SEQUENCE [LARGE SCALE GENOMIC DNA]</scope>
    <source>
        <strain evidence="1 4">BIOML-A163</strain>
    </source>
</reference>
<reference evidence="2" key="4">
    <citation type="submission" date="2019-07" db="EMBL/GenBank/DDBJ databases">
        <authorList>
            <person name="Ross B.D."/>
            <person name="Verster A.J."/>
            <person name="Radey M.C."/>
            <person name="Schmidtke D.T."/>
            <person name="Pope C.E."/>
            <person name="Hoffman L.R."/>
            <person name="Hajjar A."/>
            <person name="Peterson S.B."/>
            <person name="Borenstein E."/>
            <person name="Mougous J.D."/>
        </authorList>
    </citation>
    <scope>NUCLEOTIDE SEQUENCE</scope>
    <source>
        <strain evidence="2">3725 D1 iv</strain>
    </source>
</reference>
<sequence>MMNEKLQDKVVAIELAGNNIFIANDNDNFKNELISIGFEKVEPYYSISMPIGDVEKRAVLFQKLIEIGTLFSDAKDWSPSEIVRHYRDKGLIRGNYLRIAWRNKQDLNITTE</sequence>
<reference evidence="3" key="1">
    <citation type="journal article" date="2018" name="J. Anim. Genet.">
        <title>Acquired interbacterial defense systems protect against interspecies antagonism in the human gut microbiome.</title>
        <authorList>
            <person name="Ross B.D."/>
            <person name="Verster A.J."/>
            <person name="Radey M.C."/>
            <person name="Schmidtke D.T."/>
            <person name="Pope C.E."/>
            <person name="Hoffman L.R."/>
            <person name="Hajjar A."/>
            <person name="Peterson S.B."/>
            <person name="Borenstein E."/>
            <person name="Mougous J."/>
        </authorList>
    </citation>
    <scope>NUCLEOTIDE SEQUENCE [LARGE SCALE GENOMIC DNA]</scope>
    <source>
        <strain evidence="3">3725 D1 iv</strain>
    </source>
</reference>
<accession>A0A515IMT6</accession>
<organism evidence="1 4">
    <name type="scientific">Bacteroides ovatus</name>
    <dbReference type="NCBI Taxonomy" id="28116"/>
    <lineage>
        <taxon>Bacteria</taxon>
        <taxon>Pseudomonadati</taxon>
        <taxon>Bacteroidota</taxon>
        <taxon>Bacteroidia</taxon>
        <taxon>Bacteroidales</taxon>
        <taxon>Bacteroidaceae</taxon>
        <taxon>Bacteroides</taxon>
    </lineage>
</organism>
<evidence type="ECO:0000313" key="4">
    <source>
        <dbReference type="Proteomes" id="UP000323717"/>
    </source>
</evidence>
<gene>
    <name evidence="2" type="ORF">DYI28_07220</name>
    <name evidence="1" type="ORF">F3D71_16545</name>
</gene>
<proteinExistence type="predicted"/>
<dbReference type="Proteomes" id="UP000323717">
    <property type="component" value="Unassembled WGS sequence"/>
</dbReference>